<dbReference type="EMBL" id="LUKD01000001">
    <property type="protein sequence ID" value="KYG68765.1"/>
    <property type="molecule type" value="Genomic_DNA"/>
</dbReference>
<evidence type="ECO:0000259" key="2">
    <source>
        <dbReference type="Pfam" id="PF00561"/>
    </source>
</evidence>
<feature type="chain" id="PRO_5007834867" description="AB hydrolase-1 domain-containing protein" evidence="1">
    <location>
        <begin position="27"/>
        <end position="309"/>
    </location>
</feature>
<dbReference type="Proteomes" id="UP000075799">
    <property type="component" value="Unassembled WGS sequence"/>
</dbReference>
<dbReference type="InterPro" id="IPR000073">
    <property type="entry name" value="AB_hydrolase_1"/>
</dbReference>
<gene>
    <name evidence="3" type="ORF">AZI87_05905</name>
</gene>
<sequence>MKSIILNIKNLLIFVVTVLTSMTAWADSYVNAKTKYVEVNGSKIAYRMYGSTSGTGTPIFLLMHTRGNMDGWDPTLLDILAKNRQVIAFDNRGVGLSSGNAPESFAEMADDAALIIKALGFNKVDLLGFSIGGAVAQELLIRHNDLIRKAIVAGSSARGGVGVNDLSEKSKSVSTKKEFTDDDILYAFFAQTPSSQKLGRQYLERIKIRKSDLDKPVSMQAVKAQAIARQDWGTQTVSPDKRMSNVKNSILIANGKDDIRMPTINSYNLFQLAPNAQLVLYPDSGHGFLFQYPELCGENFVDFLDQKEF</sequence>
<evidence type="ECO:0000313" key="4">
    <source>
        <dbReference type="Proteomes" id="UP000075799"/>
    </source>
</evidence>
<comment type="caution">
    <text evidence="3">The sequence shown here is derived from an EMBL/GenBank/DDBJ whole genome shotgun (WGS) entry which is preliminary data.</text>
</comment>
<dbReference type="SUPFAM" id="SSF53474">
    <property type="entry name" value="alpha/beta-Hydrolases"/>
    <property type="match status" value="1"/>
</dbReference>
<organism evidence="3 4">
    <name type="scientific">Bdellovibrio bacteriovorus</name>
    <dbReference type="NCBI Taxonomy" id="959"/>
    <lineage>
        <taxon>Bacteria</taxon>
        <taxon>Pseudomonadati</taxon>
        <taxon>Bdellovibrionota</taxon>
        <taxon>Bdellovibrionia</taxon>
        <taxon>Bdellovibrionales</taxon>
        <taxon>Pseudobdellovibrionaceae</taxon>
        <taxon>Bdellovibrio</taxon>
    </lineage>
</organism>
<dbReference type="PANTHER" id="PTHR43433">
    <property type="entry name" value="HYDROLASE, ALPHA/BETA FOLD FAMILY PROTEIN"/>
    <property type="match status" value="1"/>
</dbReference>
<evidence type="ECO:0000256" key="1">
    <source>
        <dbReference type="SAM" id="SignalP"/>
    </source>
</evidence>
<reference evidence="3 4" key="1">
    <citation type="submission" date="2016-03" db="EMBL/GenBank/DDBJ databases">
        <authorList>
            <person name="Ploux O."/>
        </authorList>
    </citation>
    <scope>NUCLEOTIDE SEQUENCE [LARGE SCALE GENOMIC DNA]</scope>
    <source>
        <strain evidence="3 4">EC13</strain>
    </source>
</reference>
<evidence type="ECO:0000313" key="3">
    <source>
        <dbReference type="EMBL" id="KYG68765.1"/>
    </source>
</evidence>
<accession>A0A162GRA5</accession>
<dbReference type="Pfam" id="PF00561">
    <property type="entry name" value="Abhydrolase_1"/>
    <property type="match status" value="1"/>
</dbReference>
<feature type="signal peptide" evidence="1">
    <location>
        <begin position="1"/>
        <end position="26"/>
    </location>
</feature>
<dbReference type="OrthoDB" id="7958481at2"/>
<dbReference type="InterPro" id="IPR029058">
    <property type="entry name" value="AB_hydrolase_fold"/>
</dbReference>
<feature type="domain" description="AB hydrolase-1" evidence="2">
    <location>
        <begin position="60"/>
        <end position="290"/>
    </location>
</feature>
<dbReference type="RefSeq" id="WP_063205459.1">
    <property type="nucleotide sequence ID" value="NZ_LUKD01000001.1"/>
</dbReference>
<dbReference type="InterPro" id="IPR050471">
    <property type="entry name" value="AB_hydrolase"/>
</dbReference>
<dbReference type="PRINTS" id="PR00111">
    <property type="entry name" value="ABHYDROLASE"/>
</dbReference>
<protein>
    <recommendedName>
        <fullName evidence="2">AB hydrolase-1 domain-containing protein</fullName>
    </recommendedName>
</protein>
<dbReference type="PANTHER" id="PTHR43433:SF5">
    <property type="entry name" value="AB HYDROLASE-1 DOMAIN-CONTAINING PROTEIN"/>
    <property type="match status" value="1"/>
</dbReference>
<dbReference type="Gene3D" id="3.40.50.1820">
    <property type="entry name" value="alpha/beta hydrolase"/>
    <property type="match status" value="1"/>
</dbReference>
<name>A0A162GRA5_BDEBC</name>
<keyword evidence="1" id="KW-0732">Signal</keyword>
<dbReference type="AlphaFoldDB" id="A0A162GRA5"/>
<proteinExistence type="predicted"/>